<dbReference type="InterPro" id="IPR052462">
    <property type="entry name" value="SLIRP/GR-RBP-like"/>
</dbReference>
<protein>
    <submittedName>
        <fullName evidence="3">RNA-binding protein</fullName>
    </submittedName>
</protein>
<gene>
    <name evidence="3" type="ORF">PX52LOC_04441</name>
</gene>
<evidence type="ECO:0000313" key="3">
    <source>
        <dbReference type="EMBL" id="QEL17452.1"/>
    </source>
</evidence>
<evidence type="ECO:0000256" key="1">
    <source>
        <dbReference type="ARBA" id="ARBA00022884"/>
    </source>
</evidence>
<dbReference type="GO" id="GO:0003723">
    <property type="term" value="F:RNA binding"/>
    <property type="evidence" value="ECO:0007669"/>
    <property type="project" value="UniProtKB-KW"/>
</dbReference>
<evidence type="ECO:0000313" key="4">
    <source>
        <dbReference type="Proteomes" id="UP000324974"/>
    </source>
</evidence>
<dbReference type="InterPro" id="IPR000504">
    <property type="entry name" value="RRM_dom"/>
</dbReference>
<reference evidence="4" key="1">
    <citation type="submission" date="2019-08" db="EMBL/GenBank/DDBJ databases">
        <title>Limnoglobus roseus gen. nov., sp. nov., a novel freshwater planctomycete with a giant genome from the family Gemmataceae.</title>
        <authorList>
            <person name="Kulichevskaya I.S."/>
            <person name="Naumoff D.G."/>
            <person name="Miroshnikov K."/>
            <person name="Ivanova A."/>
            <person name="Philippov D.A."/>
            <person name="Hakobyan A."/>
            <person name="Rijpstra I.C."/>
            <person name="Sinninghe Damste J.S."/>
            <person name="Liesack W."/>
            <person name="Dedysh S.N."/>
        </authorList>
    </citation>
    <scope>NUCLEOTIDE SEQUENCE [LARGE SCALE GENOMIC DNA]</scope>
    <source>
        <strain evidence="4">PX52</strain>
    </source>
</reference>
<dbReference type="Pfam" id="PF00076">
    <property type="entry name" value="RRM_1"/>
    <property type="match status" value="1"/>
</dbReference>
<dbReference type="OrthoDB" id="9798855at2"/>
<dbReference type="InterPro" id="IPR012677">
    <property type="entry name" value="Nucleotide-bd_a/b_plait_sf"/>
</dbReference>
<sequence length="98" mass="10665">MDTKLYVSNVALTTTDETLFETFTRYGAVSRARVVVDRGTKRSRGFAYVEMSDGAQQAIEGLSGSELDGSVLTVELAKPRNNTGMNRDGFDGGIPRLK</sequence>
<keyword evidence="4" id="KW-1185">Reference proteome</keyword>
<dbReference type="Proteomes" id="UP000324974">
    <property type="component" value="Chromosome"/>
</dbReference>
<organism evidence="3 4">
    <name type="scientific">Limnoglobus roseus</name>
    <dbReference type="NCBI Taxonomy" id="2598579"/>
    <lineage>
        <taxon>Bacteria</taxon>
        <taxon>Pseudomonadati</taxon>
        <taxon>Planctomycetota</taxon>
        <taxon>Planctomycetia</taxon>
        <taxon>Gemmatales</taxon>
        <taxon>Gemmataceae</taxon>
        <taxon>Limnoglobus</taxon>
    </lineage>
</organism>
<evidence type="ECO:0000259" key="2">
    <source>
        <dbReference type="PROSITE" id="PS50102"/>
    </source>
</evidence>
<accession>A0A5C1AIE8</accession>
<dbReference type="RefSeq" id="WP_149112062.1">
    <property type="nucleotide sequence ID" value="NZ_CP042425.1"/>
</dbReference>
<dbReference type="SUPFAM" id="SSF54928">
    <property type="entry name" value="RNA-binding domain, RBD"/>
    <property type="match status" value="1"/>
</dbReference>
<proteinExistence type="predicted"/>
<dbReference type="SMART" id="SM00360">
    <property type="entry name" value="RRM"/>
    <property type="match status" value="1"/>
</dbReference>
<dbReference type="PANTHER" id="PTHR48027">
    <property type="entry name" value="HETEROGENEOUS NUCLEAR RIBONUCLEOPROTEIN 87F-RELATED"/>
    <property type="match status" value="1"/>
</dbReference>
<dbReference type="EMBL" id="CP042425">
    <property type="protein sequence ID" value="QEL17452.1"/>
    <property type="molecule type" value="Genomic_DNA"/>
</dbReference>
<dbReference type="Gene3D" id="3.30.70.330">
    <property type="match status" value="1"/>
</dbReference>
<dbReference type="AlphaFoldDB" id="A0A5C1AIE8"/>
<keyword evidence="1" id="KW-0694">RNA-binding</keyword>
<name>A0A5C1AIE8_9BACT</name>
<dbReference type="InterPro" id="IPR035979">
    <property type="entry name" value="RBD_domain_sf"/>
</dbReference>
<dbReference type="PROSITE" id="PS50102">
    <property type="entry name" value="RRM"/>
    <property type="match status" value="1"/>
</dbReference>
<feature type="domain" description="RRM" evidence="2">
    <location>
        <begin position="3"/>
        <end position="79"/>
    </location>
</feature>
<dbReference type="KEGG" id="lrs:PX52LOC_04441"/>